<dbReference type="Gene3D" id="3.40.50.150">
    <property type="entry name" value="Vaccinia Virus protein VP39"/>
    <property type="match status" value="1"/>
</dbReference>
<dbReference type="AlphaFoldDB" id="A0AAV2LCI8"/>
<reference evidence="2 3" key="1">
    <citation type="submission" date="2024-04" db="EMBL/GenBank/DDBJ databases">
        <authorList>
            <person name="Waldvogel A.-M."/>
            <person name="Schoenle A."/>
        </authorList>
    </citation>
    <scope>NUCLEOTIDE SEQUENCE [LARGE SCALE GENOMIC DNA]</scope>
</reference>
<sequence>MAVRLFEDQQHAAEYLQHRVRPDEVVAQIMGQLQEKCPAEDLPMDGGSVDLLTSMTAAHWFDRPRFLLEVDRVLKPGGCVALLSYGMDMELEHGDFFTALIPFRNPHLGTSSIQIYKDMYALCSYPEKLWYEGLQVRRDITVSGFIGLVQTFTAFRKYLETDPREAEELCRRIRNKLLDALQVSIPDADVTMVTKYFYWIARKPQEDKDNS</sequence>
<dbReference type="InterPro" id="IPR029063">
    <property type="entry name" value="SAM-dependent_MTases_sf"/>
</dbReference>
<dbReference type="Proteomes" id="UP001497482">
    <property type="component" value="Chromosome 22"/>
</dbReference>
<gene>
    <name evidence="2" type="ORF">KC01_LOCUS26367</name>
</gene>
<dbReference type="EMBL" id="OZ035844">
    <property type="protein sequence ID" value="CAL1597892.1"/>
    <property type="molecule type" value="Genomic_DNA"/>
</dbReference>
<dbReference type="InterPro" id="IPR013216">
    <property type="entry name" value="Methyltransf_11"/>
</dbReference>
<dbReference type="Pfam" id="PF08241">
    <property type="entry name" value="Methyltransf_11"/>
    <property type="match status" value="1"/>
</dbReference>
<dbReference type="PANTHER" id="PTHR44942:SF9">
    <property type="entry name" value="NOVEL PROTEIN-RELATED"/>
    <property type="match status" value="1"/>
</dbReference>
<dbReference type="SUPFAM" id="SSF53335">
    <property type="entry name" value="S-adenosyl-L-methionine-dependent methyltransferases"/>
    <property type="match status" value="1"/>
</dbReference>
<proteinExistence type="predicted"/>
<evidence type="ECO:0000313" key="2">
    <source>
        <dbReference type="EMBL" id="CAL1597892.1"/>
    </source>
</evidence>
<dbReference type="InterPro" id="IPR051052">
    <property type="entry name" value="Diverse_substrate_MTase"/>
</dbReference>
<keyword evidence="3" id="KW-1185">Reference proteome</keyword>
<evidence type="ECO:0000313" key="3">
    <source>
        <dbReference type="Proteomes" id="UP001497482"/>
    </source>
</evidence>
<dbReference type="GO" id="GO:0008757">
    <property type="term" value="F:S-adenosylmethionine-dependent methyltransferase activity"/>
    <property type="evidence" value="ECO:0007669"/>
    <property type="project" value="InterPro"/>
</dbReference>
<name>A0AAV2LCI8_KNICA</name>
<accession>A0AAV2LCI8</accession>
<feature type="domain" description="Methyltransferase type 11" evidence="1">
    <location>
        <begin position="35"/>
        <end position="81"/>
    </location>
</feature>
<protein>
    <recommendedName>
        <fullName evidence="1">Methyltransferase type 11 domain-containing protein</fullName>
    </recommendedName>
</protein>
<organism evidence="2 3">
    <name type="scientific">Knipowitschia caucasica</name>
    <name type="common">Caucasian dwarf goby</name>
    <name type="synonym">Pomatoschistus caucasicus</name>
    <dbReference type="NCBI Taxonomy" id="637954"/>
    <lineage>
        <taxon>Eukaryota</taxon>
        <taxon>Metazoa</taxon>
        <taxon>Chordata</taxon>
        <taxon>Craniata</taxon>
        <taxon>Vertebrata</taxon>
        <taxon>Euteleostomi</taxon>
        <taxon>Actinopterygii</taxon>
        <taxon>Neopterygii</taxon>
        <taxon>Teleostei</taxon>
        <taxon>Neoteleostei</taxon>
        <taxon>Acanthomorphata</taxon>
        <taxon>Gobiaria</taxon>
        <taxon>Gobiiformes</taxon>
        <taxon>Gobioidei</taxon>
        <taxon>Gobiidae</taxon>
        <taxon>Gobiinae</taxon>
        <taxon>Knipowitschia</taxon>
    </lineage>
</organism>
<evidence type="ECO:0000259" key="1">
    <source>
        <dbReference type="Pfam" id="PF08241"/>
    </source>
</evidence>
<dbReference type="PANTHER" id="PTHR44942">
    <property type="entry name" value="METHYLTRANSF_11 DOMAIN-CONTAINING PROTEIN"/>
    <property type="match status" value="1"/>
</dbReference>